<accession>A0A917RKS9</accession>
<comment type="caution">
    <text evidence="1">The sequence shown here is derived from an EMBL/GenBank/DDBJ whole genome shotgun (WGS) entry which is preliminary data.</text>
</comment>
<keyword evidence="2" id="KW-1185">Reference proteome</keyword>
<protein>
    <submittedName>
        <fullName evidence="1">Uncharacterized protein</fullName>
    </submittedName>
</protein>
<dbReference type="EMBL" id="BMNT01000041">
    <property type="protein sequence ID" value="GGL11085.1"/>
    <property type="molecule type" value="Genomic_DNA"/>
</dbReference>
<dbReference type="AlphaFoldDB" id="A0A917RKS9"/>
<reference evidence="1" key="2">
    <citation type="submission" date="2020-09" db="EMBL/GenBank/DDBJ databases">
        <authorList>
            <person name="Sun Q."/>
            <person name="Ohkuma M."/>
        </authorList>
    </citation>
    <scope>NUCLEOTIDE SEQUENCE</scope>
    <source>
        <strain evidence="1">JCM 13064</strain>
    </source>
</reference>
<evidence type="ECO:0000313" key="2">
    <source>
        <dbReference type="Proteomes" id="UP000645217"/>
    </source>
</evidence>
<proteinExistence type="predicted"/>
<gene>
    <name evidence="1" type="ORF">GCM10007964_61590</name>
</gene>
<reference evidence="1" key="1">
    <citation type="journal article" date="2014" name="Int. J. Syst. Evol. Microbiol.">
        <title>Complete genome sequence of Corynebacterium casei LMG S-19264T (=DSM 44701T), isolated from a smear-ripened cheese.</title>
        <authorList>
            <consortium name="US DOE Joint Genome Institute (JGI-PGF)"/>
            <person name="Walter F."/>
            <person name="Albersmeier A."/>
            <person name="Kalinowski J."/>
            <person name="Ruckert C."/>
        </authorList>
    </citation>
    <scope>NUCLEOTIDE SEQUENCE</scope>
    <source>
        <strain evidence="1">JCM 13064</strain>
    </source>
</reference>
<organism evidence="1 2">
    <name type="scientific">Sphaerisporangium melleum</name>
    <dbReference type="NCBI Taxonomy" id="321316"/>
    <lineage>
        <taxon>Bacteria</taxon>
        <taxon>Bacillati</taxon>
        <taxon>Actinomycetota</taxon>
        <taxon>Actinomycetes</taxon>
        <taxon>Streptosporangiales</taxon>
        <taxon>Streptosporangiaceae</taxon>
        <taxon>Sphaerisporangium</taxon>
    </lineage>
</organism>
<name>A0A917RKS9_9ACTN</name>
<sequence>MKAVEVIFFSFPEGFCSRCLQEQLSGIPGPRNRRFGGSKLHAGGHFLPPERVSAPRVAAYGIVAGQRGGDW</sequence>
<evidence type="ECO:0000313" key="1">
    <source>
        <dbReference type="EMBL" id="GGL11085.1"/>
    </source>
</evidence>
<dbReference type="Proteomes" id="UP000645217">
    <property type="component" value="Unassembled WGS sequence"/>
</dbReference>